<name>A0A6N4UUR3_9MYCO</name>
<gene>
    <name evidence="2" type="ORF">MALV_25420</name>
</gene>
<protein>
    <submittedName>
        <fullName evidence="2">Uncharacterized protein</fullName>
    </submittedName>
</protein>
<evidence type="ECO:0000313" key="3">
    <source>
        <dbReference type="Proteomes" id="UP000466906"/>
    </source>
</evidence>
<evidence type="ECO:0000313" key="2">
    <source>
        <dbReference type="EMBL" id="BBX27417.1"/>
    </source>
</evidence>
<keyword evidence="3" id="KW-1185">Reference proteome</keyword>
<accession>A0A6N4UUR3</accession>
<proteinExistence type="predicted"/>
<dbReference type="Proteomes" id="UP000466906">
    <property type="component" value="Chromosome"/>
</dbReference>
<sequence>MSLSSYRFATSTDITVTDPAGSIGQTPEHSCKDRAVSGEPSFVDVVNPKPGEIRAWAYSGACEQMQDWDLIVADADNLELLLELVGDQACRARKYLLDSLYCLVAIRTTPTRGR</sequence>
<reference evidence="2 3" key="1">
    <citation type="journal article" date="2019" name="Emerg. Microbes Infect.">
        <title>Comprehensive subspecies identification of 175 nontuberculous mycobacteria species based on 7547 genomic profiles.</title>
        <authorList>
            <person name="Matsumoto Y."/>
            <person name="Kinjo T."/>
            <person name="Motooka D."/>
            <person name="Nabeya D."/>
            <person name="Jung N."/>
            <person name="Uechi K."/>
            <person name="Horii T."/>
            <person name="Iida T."/>
            <person name="Fujita J."/>
            <person name="Nakamura S."/>
        </authorList>
    </citation>
    <scope>NUCLEOTIDE SEQUENCE [LARGE SCALE GENOMIC DNA]</scope>
    <source>
        <strain evidence="2 3">JCM 12272</strain>
    </source>
</reference>
<dbReference type="AlphaFoldDB" id="A0A6N4UUR3"/>
<dbReference type="KEGG" id="malv:MALV_25420"/>
<organism evidence="2 3">
    <name type="scientific">Mycolicibacterium alvei</name>
    <dbReference type="NCBI Taxonomy" id="67081"/>
    <lineage>
        <taxon>Bacteria</taxon>
        <taxon>Bacillati</taxon>
        <taxon>Actinomycetota</taxon>
        <taxon>Actinomycetes</taxon>
        <taxon>Mycobacteriales</taxon>
        <taxon>Mycobacteriaceae</taxon>
        <taxon>Mycolicibacterium</taxon>
    </lineage>
</organism>
<dbReference type="EMBL" id="AP022565">
    <property type="protein sequence ID" value="BBX27417.1"/>
    <property type="molecule type" value="Genomic_DNA"/>
</dbReference>
<evidence type="ECO:0000256" key="1">
    <source>
        <dbReference type="SAM" id="MobiDB-lite"/>
    </source>
</evidence>
<dbReference type="RefSeq" id="WP_163664397.1">
    <property type="nucleotide sequence ID" value="NZ_AP022565.1"/>
</dbReference>
<feature type="region of interest" description="Disordered" evidence="1">
    <location>
        <begin position="16"/>
        <end position="35"/>
    </location>
</feature>